<feature type="binding site" evidence="1">
    <location>
        <position position="455"/>
    </location>
    <ligand>
        <name>Mg(2+)</name>
        <dbReference type="ChEBI" id="CHEBI:18420"/>
    </ligand>
</feature>
<organism evidence="2 3">
    <name type="scientific">Thermanaerosceptrum fracticalcis</name>
    <dbReference type="NCBI Taxonomy" id="1712410"/>
    <lineage>
        <taxon>Bacteria</taxon>
        <taxon>Bacillati</taxon>
        <taxon>Bacillota</taxon>
        <taxon>Clostridia</taxon>
        <taxon>Eubacteriales</taxon>
        <taxon>Peptococcaceae</taxon>
        <taxon>Thermanaerosceptrum</taxon>
    </lineage>
</organism>
<keyword evidence="3" id="KW-1185">Reference proteome</keyword>
<comment type="cofactor">
    <cofactor evidence="1">
        <name>Fe cation</name>
        <dbReference type="ChEBI" id="CHEBI:24875"/>
    </cofactor>
</comment>
<dbReference type="AlphaFoldDB" id="A0A7G6E3X6"/>
<proteinExistence type="predicted"/>
<dbReference type="Pfam" id="PF00374">
    <property type="entry name" value="NiFeSe_Hases"/>
    <property type="match status" value="3"/>
</dbReference>
<feature type="binding site" evidence="1">
    <location>
        <position position="63"/>
    </location>
    <ligand>
        <name>Ni(2+)</name>
        <dbReference type="ChEBI" id="CHEBI:49786"/>
    </ligand>
</feature>
<reference evidence="2 3" key="1">
    <citation type="journal article" date="2019" name="Front. Microbiol.">
        <title>Thermoanaerosceptrum fracticalcis gen. nov. sp. nov., a Novel Fumarate-Fermenting Microorganism From a Deep Fractured Carbonate Aquifer of the US Great Basin.</title>
        <authorList>
            <person name="Hamilton-Brehm S.D."/>
            <person name="Stewart L.E."/>
            <person name="Zavarin M."/>
            <person name="Caldwell M."/>
            <person name="Lawson P.A."/>
            <person name="Onstott T.C."/>
            <person name="Grzymski J."/>
            <person name="Neveux I."/>
            <person name="Lollar B.S."/>
            <person name="Russell C.E."/>
            <person name="Moser D.P."/>
        </authorList>
    </citation>
    <scope>NUCLEOTIDE SEQUENCE [LARGE SCALE GENOMIC DNA]</scope>
    <source>
        <strain evidence="2 3">DRI-13</strain>
    </source>
</reference>
<keyword evidence="1" id="KW-0408">Iron</keyword>
<dbReference type="InterPro" id="IPR029014">
    <property type="entry name" value="NiFe-Hase_large"/>
</dbReference>
<protein>
    <submittedName>
        <fullName evidence="2">Ni,Fe-hydrogenase I large subunit</fullName>
    </submittedName>
</protein>
<dbReference type="PANTHER" id="PTHR42958">
    <property type="entry name" value="HYDROGENASE-2 LARGE CHAIN"/>
    <property type="match status" value="1"/>
</dbReference>
<accession>A0A7G6E3X6</accession>
<feature type="binding site" evidence="1">
    <location>
        <position position="44"/>
    </location>
    <ligand>
        <name>Mg(2+)</name>
        <dbReference type="ChEBI" id="CHEBI:18420"/>
    </ligand>
</feature>
<dbReference type="RefSeq" id="WP_034420157.1">
    <property type="nucleotide sequence ID" value="NZ_CP045798.1"/>
</dbReference>
<dbReference type="GO" id="GO:0016151">
    <property type="term" value="F:nickel cation binding"/>
    <property type="evidence" value="ECO:0007669"/>
    <property type="project" value="InterPro"/>
</dbReference>
<dbReference type="InterPro" id="IPR050867">
    <property type="entry name" value="NiFe/NiFeSe_hydrgnase_LSU"/>
</dbReference>
<dbReference type="Proteomes" id="UP000515847">
    <property type="component" value="Chromosome"/>
</dbReference>
<dbReference type="InterPro" id="IPR001501">
    <property type="entry name" value="Ni-dep_hyd_lsu"/>
</dbReference>
<dbReference type="SUPFAM" id="SSF56762">
    <property type="entry name" value="HydB/Nqo4-like"/>
    <property type="match status" value="1"/>
</dbReference>
<sequence length="479" mass="52485">MSKKVITIDPVTRVEGHLKIKVELDKDNKVASANVTGNLYRDMENILKNRHPWDAIHITQRICGVCPVSHAIASVKANEQAMGFTPSEQAILRRTVIQSSNYMQDHILHFYHLNLMDYIVGPQMNPWTPGYSVDMRLSSTETERLINNYVEALQVRRQAQEMAAILAGRVPHVMSIAPGGVTMAPDADQISRMKDYLATVTSFINNKYLSDVELLARVYSDYFDIGKGPGNLLSYGVFDQPDGSTLFKQGIIKEGTSGSVDLDKIKEYVGYSYYSSPSGLNPAQGQTIPQYGKKDAYTWLKAPRYEGEVYEVGPLARMKINGDYAGGVSVMDRIKARALETKKIAEALKGWLNELAPGVNAYEKITTPPDAGMGIGLTDAPRGALGHWLTITAKKVTTYQVITPTCWNASPKDDSGIGGAMEQALIGTTVADPDQPVELLRIVHSFDPCTGCAVHVINPEKGVDKEFVIGYPNAVGVNG</sequence>
<gene>
    <name evidence="2" type="ORF">BR63_10955</name>
</gene>
<evidence type="ECO:0000256" key="1">
    <source>
        <dbReference type="PIRSR" id="PIRSR601501-1"/>
    </source>
</evidence>
<comment type="cofactor">
    <cofactor evidence="1">
        <name>Ni(2+)</name>
        <dbReference type="ChEBI" id="CHEBI:49786"/>
    </cofactor>
</comment>
<dbReference type="EMBL" id="CP045798">
    <property type="protein sequence ID" value="QNB46780.1"/>
    <property type="molecule type" value="Genomic_DNA"/>
</dbReference>
<feature type="binding site" evidence="1">
    <location>
        <position position="452"/>
    </location>
    <ligand>
        <name>Fe cation</name>
        <dbReference type="ChEBI" id="CHEBI:24875"/>
    </ligand>
</feature>
<keyword evidence="1" id="KW-0479">Metal-binding</keyword>
<feature type="binding site" evidence="1">
    <location>
        <position position="66"/>
    </location>
    <ligand>
        <name>Fe cation</name>
        <dbReference type="ChEBI" id="CHEBI:24875"/>
    </ligand>
</feature>
<feature type="binding site" evidence="1">
    <location>
        <position position="449"/>
    </location>
    <ligand>
        <name>Ni(2+)</name>
        <dbReference type="ChEBI" id="CHEBI:49786"/>
    </ligand>
</feature>
<dbReference type="KEGG" id="tfr:BR63_10955"/>
<dbReference type="Gene3D" id="1.10.645.10">
    <property type="entry name" value="Cytochrome-c3 Hydrogenase, chain B"/>
    <property type="match status" value="1"/>
</dbReference>
<dbReference type="OrthoDB" id="9761717at2"/>
<keyword evidence="1" id="KW-0533">Nickel</keyword>
<evidence type="ECO:0000313" key="3">
    <source>
        <dbReference type="Proteomes" id="UP000515847"/>
    </source>
</evidence>
<name>A0A7G6E3X6_THEFR</name>
<feature type="binding site" evidence="1">
    <location>
        <position position="66"/>
    </location>
    <ligand>
        <name>Ni(2+)</name>
        <dbReference type="ChEBI" id="CHEBI:49786"/>
    </ligand>
</feature>
<dbReference type="PANTHER" id="PTHR42958:SF2">
    <property type="entry name" value="UPTAKE HYDROGENASE LARGE SUBUNIT"/>
    <property type="match status" value="1"/>
</dbReference>
<feature type="binding site" evidence="1">
    <location>
        <position position="401"/>
    </location>
    <ligand>
        <name>Mg(2+)</name>
        <dbReference type="ChEBI" id="CHEBI:18420"/>
    </ligand>
</feature>
<evidence type="ECO:0000313" key="2">
    <source>
        <dbReference type="EMBL" id="QNB46780.1"/>
    </source>
</evidence>
<keyword evidence="1" id="KW-0460">Magnesium</keyword>